<comment type="caution">
    <text evidence="3">The sequence shown here is derived from an EMBL/GenBank/DDBJ whole genome shotgun (WGS) entry which is preliminary data.</text>
</comment>
<keyword evidence="1" id="KW-0472">Membrane</keyword>
<organism evidence="3 4">
    <name type="scientific">Dickeya undicola</name>
    <dbReference type="NCBI Taxonomy" id="1577887"/>
    <lineage>
        <taxon>Bacteria</taxon>
        <taxon>Pseudomonadati</taxon>
        <taxon>Pseudomonadota</taxon>
        <taxon>Gammaproteobacteria</taxon>
        <taxon>Enterobacterales</taxon>
        <taxon>Pectobacteriaceae</taxon>
        <taxon>Dickeya</taxon>
    </lineage>
</organism>
<dbReference type="InterPro" id="IPR050879">
    <property type="entry name" value="Acyltransferase_3"/>
</dbReference>
<feature type="transmembrane region" description="Helical" evidence="1">
    <location>
        <begin position="144"/>
        <end position="165"/>
    </location>
</feature>
<dbReference type="PANTHER" id="PTHR23028">
    <property type="entry name" value="ACETYLTRANSFERASE"/>
    <property type="match status" value="1"/>
</dbReference>
<dbReference type="Proteomes" id="UP000271870">
    <property type="component" value="Unassembled WGS sequence"/>
</dbReference>
<reference evidence="3 4" key="1">
    <citation type="submission" date="2018-11" db="EMBL/GenBank/DDBJ databases">
        <title>Characterization of surface water Dickeya isolates.</title>
        <authorList>
            <person name="Van Gijsegem F."/>
            <person name="Pedron J."/>
        </authorList>
    </citation>
    <scope>NUCLEOTIDE SEQUENCE [LARGE SCALE GENOMIC DNA]</scope>
    <source>
        <strain evidence="3 4">FVG10-MFV-A16</strain>
    </source>
</reference>
<sequence length="376" mass="43113">MSRIADIDRLRAVAVLGTIYSHIPDLWLWKIDSLEFMRKFTGGYAGVILFFVISGFVISKSLLPKFNAAQSNEDKNSVIKSFFIKRLFRITPSALIWIFISYVIFYYTDRSLAIGNLYGAIASAFNFFNIYAFSQPSTPNMFGIYWSLSLEEQFYLILPLILFLVRKEKYRVGLFISIIILNIAITSVISNPFPFATIISGVLLFYLMNKLNKEKLNSFRGADVTYKTLAIVGIILMFSLPNIKLDFNINNGLYLAIVSVLFFMLVLIAAQDKGYILDFRVTNPIVSWVGTRSFTIYLAHYPIMLLVRGILMSQKSVMGIKYNSDYNVQIFCLFIFITVIVAEVSYRLIEVFFINIGINFIKKKNLTNRLERTLAE</sequence>
<dbReference type="PANTHER" id="PTHR23028:SF53">
    <property type="entry name" value="ACYL_TRANSF_3 DOMAIN-CONTAINING PROTEIN"/>
    <property type="match status" value="1"/>
</dbReference>
<feature type="transmembrane region" description="Helical" evidence="1">
    <location>
        <begin position="326"/>
        <end position="346"/>
    </location>
</feature>
<dbReference type="EMBL" id="RJLS01000002">
    <property type="protein sequence ID" value="RNM26512.1"/>
    <property type="molecule type" value="Genomic_DNA"/>
</dbReference>
<keyword evidence="3" id="KW-0012">Acyltransferase</keyword>
<evidence type="ECO:0000313" key="3">
    <source>
        <dbReference type="EMBL" id="RNM26512.1"/>
    </source>
</evidence>
<evidence type="ECO:0000256" key="1">
    <source>
        <dbReference type="SAM" id="Phobius"/>
    </source>
</evidence>
<accession>A0ABX9WZ85</accession>
<dbReference type="InterPro" id="IPR002656">
    <property type="entry name" value="Acyl_transf_3_dom"/>
</dbReference>
<feature type="domain" description="Acyltransferase 3" evidence="2">
    <location>
        <begin position="5"/>
        <end position="340"/>
    </location>
</feature>
<name>A0ABX9WZ85_9GAMM</name>
<evidence type="ECO:0000259" key="2">
    <source>
        <dbReference type="Pfam" id="PF01757"/>
    </source>
</evidence>
<keyword evidence="1" id="KW-0812">Transmembrane</keyword>
<dbReference type="RefSeq" id="WP_123249886.1">
    <property type="nucleotide sequence ID" value="NZ_RJLS01000002.1"/>
</dbReference>
<protein>
    <submittedName>
        <fullName evidence="3">Acyltransferase</fullName>
    </submittedName>
</protein>
<feature type="transmembrane region" description="Helical" evidence="1">
    <location>
        <begin position="224"/>
        <end position="240"/>
    </location>
</feature>
<dbReference type="Pfam" id="PF01757">
    <property type="entry name" value="Acyl_transf_3"/>
    <property type="match status" value="1"/>
</dbReference>
<feature type="transmembrane region" description="Helical" evidence="1">
    <location>
        <begin position="112"/>
        <end position="132"/>
    </location>
</feature>
<dbReference type="GO" id="GO:0016746">
    <property type="term" value="F:acyltransferase activity"/>
    <property type="evidence" value="ECO:0007669"/>
    <property type="project" value="UniProtKB-KW"/>
</dbReference>
<proteinExistence type="predicted"/>
<feature type="transmembrane region" description="Helical" evidence="1">
    <location>
        <begin position="172"/>
        <end position="189"/>
    </location>
</feature>
<gene>
    <name evidence="3" type="ORF">EFS38_01765</name>
</gene>
<feature type="transmembrane region" description="Helical" evidence="1">
    <location>
        <begin position="83"/>
        <end position="105"/>
    </location>
</feature>
<keyword evidence="4" id="KW-1185">Reference proteome</keyword>
<keyword evidence="3" id="KW-0808">Transferase</keyword>
<keyword evidence="1" id="KW-1133">Transmembrane helix</keyword>
<feature type="transmembrane region" description="Helical" evidence="1">
    <location>
        <begin position="41"/>
        <end position="63"/>
    </location>
</feature>
<feature type="transmembrane region" description="Helical" evidence="1">
    <location>
        <begin position="252"/>
        <end position="270"/>
    </location>
</feature>
<evidence type="ECO:0000313" key="4">
    <source>
        <dbReference type="Proteomes" id="UP000271870"/>
    </source>
</evidence>
<feature type="transmembrane region" description="Helical" evidence="1">
    <location>
        <begin position="294"/>
        <end position="314"/>
    </location>
</feature>